<dbReference type="Proteomes" id="UP000697710">
    <property type="component" value="Unassembled WGS sequence"/>
</dbReference>
<dbReference type="InterPro" id="IPR005415">
    <property type="entry name" value="T3SS_Ca_resp_chp_LcrH/SycD"/>
</dbReference>
<dbReference type="Pfam" id="PF13432">
    <property type="entry name" value="TPR_16"/>
    <property type="match status" value="1"/>
</dbReference>
<dbReference type="EMBL" id="JAGQHR010000489">
    <property type="protein sequence ID" value="MCA9728833.1"/>
    <property type="molecule type" value="Genomic_DNA"/>
</dbReference>
<sequence length="150" mass="16852">MSNQTQIERVFDENGNDILNENDTCTVADIEESVKAFLLGDITLAQLEGVSAEDIYAVADMGYDLFEAGKIEEARKIFEGLNTYNPMDSYFHSVLGSIYQREERFEDAARHYKSAVELYPEDVSSWTNLGETMLRWCGKQSQAGEIEAAG</sequence>
<evidence type="ECO:0000313" key="2">
    <source>
        <dbReference type="EMBL" id="MCA9728833.1"/>
    </source>
</evidence>
<feature type="repeat" description="TPR" evidence="1">
    <location>
        <begin position="89"/>
        <end position="122"/>
    </location>
</feature>
<evidence type="ECO:0000256" key="1">
    <source>
        <dbReference type="PROSITE-ProRule" id="PRU00339"/>
    </source>
</evidence>
<dbReference type="PROSITE" id="PS50005">
    <property type="entry name" value="TPR"/>
    <property type="match status" value="1"/>
</dbReference>
<reference evidence="2" key="2">
    <citation type="journal article" date="2021" name="Microbiome">
        <title>Successional dynamics and alternative stable states in a saline activated sludge microbial community over 9 years.</title>
        <authorList>
            <person name="Wang Y."/>
            <person name="Ye J."/>
            <person name="Ju F."/>
            <person name="Liu L."/>
            <person name="Boyd J.A."/>
            <person name="Deng Y."/>
            <person name="Parks D.H."/>
            <person name="Jiang X."/>
            <person name="Yin X."/>
            <person name="Woodcroft B.J."/>
            <person name="Tyson G.W."/>
            <person name="Hugenholtz P."/>
            <person name="Polz M.F."/>
            <person name="Zhang T."/>
        </authorList>
    </citation>
    <scope>NUCLEOTIDE SEQUENCE</scope>
    <source>
        <strain evidence="2">HKST-UBA01</strain>
    </source>
</reference>
<proteinExistence type="predicted"/>
<dbReference type="InterPro" id="IPR019734">
    <property type="entry name" value="TPR_rpt"/>
</dbReference>
<protein>
    <submittedName>
        <fullName evidence="2">Tetratricopeptide repeat protein</fullName>
    </submittedName>
</protein>
<evidence type="ECO:0000313" key="3">
    <source>
        <dbReference type="Proteomes" id="UP000697710"/>
    </source>
</evidence>
<dbReference type="SUPFAM" id="SSF48452">
    <property type="entry name" value="TPR-like"/>
    <property type="match status" value="1"/>
</dbReference>
<dbReference type="PRINTS" id="PR01595">
    <property type="entry name" value="SYCDCHAPRONE"/>
</dbReference>
<gene>
    <name evidence="2" type="ORF">KC729_14175</name>
</gene>
<accession>A0A956RQ35</accession>
<name>A0A956RQ35_UNCEI</name>
<feature type="non-terminal residue" evidence="2">
    <location>
        <position position="150"/>
    </location>
</feature>
<keyword evidence="1" id="KW-0802">TPR repeat</keyword>
<reference evidence="2" key="1">
    <citation type="submission" date="2020-04" db="EMBL/GenBank/DDBJ databases">
        <authorList>
            <person name="Zhang T."/>
        </authorList>
    </citation>
    <scope>NUCLEOTIDE SEQUENCE</scope>
    <source>
        <strain evidence="2">HKST-UBA01</strain>
    </source>
</reference>
<organism evidence="2 3">
    <name type="scientific">Eiseniibacteriota bacterium</name>
    <dbReference type="NCBI Taxonomy" id="2212470"/>
    <lineage>
        <taxon>Bacteria</taxon>
        <taxon>Candidatus Eiseniibacteriota</taxon>
    </lineage>
</organism>
<comment type="caution">
    <text evidence="2">The sequence shown here is derived from an EMBL/GenBank/DDBJ whole genome shotgun (WGS) entry which is preliminary data.</text>
</comment>
<dbReference type="InterPro" id="IPR011990">
    <property type="entry name" value="TPR-like_helical_dom_sf"/>
</dbReference>
<dbReference type="AlphaFoldDB" id="A0A956RQ35"/>
<dbReference type="Gene3D" id="1.25.40.10">
    <property type="entry name" value="Tetratricopeptide repeat domain"/>
    <property type="match status" value="1"/>
</dbReference>